<feature type="region of interest" description="Disordered" evidence="8">
    <location>
        <begin position="29"/>
        <end position="50"/>
    </location>
</feature>
<dbReference type="GO" id="GO:0044781">
    <property type="term" value="P:bacterial-type flagellum organization"/>
    <property type="evidence" value="ECO:0007669"/>
    <property type="project" value="UniProtKB-KW"/>
</dbReference>
<evidence type="ECO:0000256" key="3">
    <source>
        <dbReference type="ARBA" id="ARBA00022448"/>
    </source>
</evidence>
<name>A0A1I7IQD6_9BACL</name>
<dbReference type="PANTHER" id="PTHR34982:SF1">
    <property type="entry name" value="FLAGELLAR ASSEMBLY PROTEIN FLIH"/>
    <property type="match status" value="1"/>
</dbReference>
<keyword evidence="10" id="KW-0966">Cell projection</keyword>
<dbReference type="EMBL" id="FPBV01000007">
    <property type="protein sequence ID" value="SFU75133.1"/>
    <property type="molecule type" value="Genomic_DNA"/>
</dbReference>
<protein>
    <submittedName>
        <fullName evidence="10">Flagellar assembly protein FliH/type III secretion protein L</fullName>
    </submittedName>
</protein>
<evidence type="ECO:0000256" key="4">
    <source>
        <dbReference type="ARBA" id="ARBA00022795"/>
    </source>
</evidence>
<feature type="domain" description="Flagellar assembly protein FliH/Type III secretion system HrpE" evidence="9">
    <location>
        <begin position="128"/>
        <end position="250"/>
    </location>
</feature>
<dbReference type="AlphaFoldDB" id="A0A1I7IQD6"/>
<feature type="coiled-coil region" evidence="7">
    <location>
        <begin position="107"/>
        <end position="134"/>
    </location>
</feature>
<dbReference type="Proteomes" id="UP000183508">
    <property type="component" value="Unassembled WGS sequence"/>
</dbReference>
<dbReference type="InterPro" id="IPR051472">
    <property type="entry name" value="T3SS_Stator/FliH"/>
</dbReference>
<dbReference type="GO" id="GO:0005829">
    <property type="term" value="C:cytosol"/>
    <property type="evidence" value="ECO:0007669"/>
    <property type="project" value="TreeGrafter"/>
</dbReference>
<evidence type="ECO:0000256" key="8">
    <source>
        <dbReference type="SAM" id="MobiDB-lite"/>
    </source>
</evidence>
<organism evidence="10 11">
    <name type="scientific">Alicyclobacillus macrosporangiidus</name>
    <dbReference type="NCBI Taxonomy" id="392015"/>
    <lineage>
        <taxon>Bacteria</taxon>
        <taxon>Bacillati</taxon>
        <taxon>Bacillota</taxon>
        <taxon>Bacilli</taxon>
        <taxon>Bacillales</taxon>
        <taxon>Alicyclobacillaceae</taxon>
        <taxon>Alicyclobacillus</taxon>
    </lineage>
</organism>
<dbReference type="Pfam" id="PF02108">
    <property type="entry name" value="FliH"/>
    <property type="match status" value="1"/>
</dbReference>
<evidence type="ECO:0000259" key="9">
    <source>
        <dbReference type="Pfam" id="PF02108"/>
    </source>
</evidence>
<keyword evidence="6" id="KW-1006">Bacterial flagellum protein export</keyword>
<keyword evidence="7" id="KW-0175">Coiled coil</keyword>
<dbReference type="InterPro" id="IPR018035">
    <property type="entry name" value="Flagellar_FliH/T3SS_HrpE"/>
</dbReference>
<accession>A0A1I7IQD6</accession>
<comment type="function">
    <text evidence="1">Needed for flagellar regrowth and assembly.</text>
</comment>
<evidence type="ECO:0000313" key="11">
    <source>
        <dbReference type="Proteomes" id="UP000183508"/>
    </source>
</evidence>
<gene>
    <name evidence="10" type="ORF">SAMN05421543_10736</name>
</gene>
<sequence>MSLSNVVKWWSAPSADDSAAMAVIPVSVPLSPSAPSAADKEPSDRDPVGDAAGRVVREHLLAAAQAEADALRSQARAEAEAVLAEAMRERDRVWEEARAAGFDEGLRQGRAEAAEELERERKSLQDTWTAALRAMEAERERWWQTLPASLAAVCMEAIRSLIRRELVAAPSDVEQMVGDLLRLVSESTRAEVRVHPSEYDAAIAAHPRWRLGRLGEWDVVVIPDPQVSPGGCEIRSDWGRVDARLETKLELLQPALERVLARGGRTSDGPDGG</sequence>
<keyword evidence="10" id="KW-0282">Flagellum</keyword>
<dbReference type="PANTHER" id="PTHR34982">
    <property type="entry name" value="YOP PROTEINS TRANSLOCATION PROTEIN L"/>
    <property type="match status" value="1"/>
</dbReference>
<evidence type="ECO:0000313" key="10">
    <source>
        <dbReference type="EMBL" id="SFU75133.1"/>
    </source>
</evidence>
<keyword evidence="3" id="KW-0813">Transport</keyword>
<dbReference type="STRING" id="392015.SAMN05421543_10736"/>
<comment type="similarity">
    <text evidence="2">Belongs to the FliH family.</text>
</comment>
<evidence type="ECO:0000256" key="1">
    <source>
        <dbReference type="ARBA" id="ARBA00003041"/>
    </source>
</evidence>
<proteinExistence type="inferred from homology"/>
<evidence type="ECO:0000256" key="7">
    <source>
        <dbReference type="SAM" id="Coils"/>
    </source>
</evidence>
<evidence type="ECO:0000256" key="2">
    <source>
        <dbReference type="ARBA" id="ARBA00006602"/>
    </source>
</evidence>
<dbReference type="OrthoDB" id="19020at2"/>
<keyword evidence="5" id="KW-0653">Protein transport</keyword>
<keyword evidence="11" id="KW-1185">Reference proteome</keyword>
<keyword evidence="4" id="KW-1005">Bacterial flagellum biogenesis</keyword>
<feature type="compositionally biased region" description="Basic and acidic residues" evidence="8">
    <location>
        <begin position="38"/>
        <end position="48"/>
    </location>
</feature>
<evidence type="ECO:0000256" key="5">
    <source>
        <dbReference type="ARBA" id="ARBA00022927"/>
    </source>
</evidence>
<dbReference type="GO" id="GO:0015031">
    <property type="term" value="P:protein transport"/>
    <property type="evidence" value="ECO:0007669"/>
    <property type="project" value="UniProtKB-KW"/>
</dbReference>
<reference evidence="11" key="1">
    <citation type="submission" date="2016-10" db="EMBL/GenBank/DDBJ databases">
        <authorList>
            <person name="Varghese N."/>
        </authorList>
    </citation>
    <scope>NUCLEOTIDE SEQUENCE [LARGE SCALE GENOMIC DNA]</scope>
    <source>
        <strain evidence="11">DSM 17980</strain>
    </source>
</reference>
<evidence type="ECO:0000256" key="6">
    <source>
        <dbReference type="ARBA" id="ARBA00023225"/>
    </source>
</evidence>
<keyword evidence="10" id="KW-0969">Cilium</keyword>